<feature type="domain" description="HTH araC/xylS-type" evidence="4">
    <location>
        <begin position="199"/>
        <end position="297"/>
    </location>
</feature>
<sequence>MENISTLNSHSSLQLSKTIQDFALAADFGSVLVDIHGKETSDLYNFSPFCQLMRSNPEFKSLCQKCDAFGGLEASKNGDPCIYRCHAGLTDISLPIISNNQLIGFALFGQVEITDDDKNPYTRIHPIVTHWETSPELRQARGKVKTVSTTQIESAAALLKTIGDYHFNDSDPREQIKFNFHPSKKEAKDSIISKNDEIRKAISYIDTNLTTNLTLEDVANHVYLSQFYFSRLFKKEIGVSFITYLNQQRIEQAKVLLTQSNLSIKSISQNIGYSQTSYFCKIFKELVGMTPVNYRKIK</sequence>
<reference evidence="8 10" key="1">
    <citation type="submission" date="2017-10" db="EMBL/GenBank/DDBJ databases">
        <title>FDA dAtabase for Regulatory Grade micrObial Sequences (FDA-ARGOS): Supporting development and validation of Infectious Disease Dx tests.</title>
        <authorList>
            <person name="Campos J."/>
            <person name="Goldberg B."/>
            <person name="Tallon L.J."/>
            <person name="Sadzewicz L."/>
            <person name="Sengamalay N."/>
            <person name="Ott S."/>
            <person name="Godinez A."/>
            <person name="Nagaraj S."/>
            <person name="Vyas G."/>
            <person name="Aluvathingal J."/>
            <person name="Nadendla S."/>
            <person name="Geyer C."/>
            <person name="Nandy P."/>
            <person name="Hobson J."/>
            <person name="Sichtig H."/>
        </authorList>
    </citation>
    <scope>NUCLEOTIDE SEQUENCE [LARGE SCALE GENOMIC DNA]</scope>
    <source>
        <strain evidence="8 10">FDAARGOS_185</strain>
    </source>
</reference>
<dbReference type="EMBL" id="RYZS01000001">
    <property type="protein sequence ID" value="RVU96060.1"/>
    <property type="molecule type" value="Genomic_DNA"/>
</dbReference>
<dbReference type="PANTHER" id="PTHR43280:SF10">
    <property type="entry name" value="REGULATORY PROTEIN POCR"/>
    <property type="match status" value="1"/>
</dbReference>
<evidence type="ECO:0000313" key="8">
    <source>
        <dbReference type="EMBL" id="TRZ33336.1"/>
    </source>
</evidence>
<dbReference type="Pfam" id="PF10114">
    <property type="entry name" value="PocR"/>
    <property type="match status" value="1"/>
</dbReference>
<evidence type="ECO:0000313" key="7">
    <source>
        <dbReference type="EMBL" id="RVU96060.1"/>
    </source>
</evidence>
<evidence type="ECO:0000313" key="11">
    <source>
        <dbReference type="Proteomes" id="UP001264335"/>
    </source>
</evidence>
<dbReference type="EMBL" id="JARPWY010000028">
    <property type="protein sequence ID" value="MDT2514812.1"/>
    <property type="molecule type" value="Genomic_DNA"/>
</dbReference>
<evidence type="ECO:0000313" key="6">
    <source>
        <dbReference type="EMBL" id="MDT2514812.1"/>
    </source>
</evidence>
<gene>
    <name evidence="8" type="ORF">AUF17_04295</name>
    <name evidence="7" type="ORF">EK398_15080</name>
    <name evidence="5" type="ORF">P7D43_11280</name>
    <name evidence="6" type="ORF">P7D79_11355</name>
</gene>
<organism evidence="7 9">
    <name type="scientific">Enterococcus avium</name>
    <name type="common">Streptococcus avium</name>
    <dbReference type="NCBI Taxonomy" id="33945"/>
    <lineage>
        <taxon>Bacteria</taxon>
        <taxon>Bacillati</taxon>
        <taxon>Bacillota</taxon>
        <taxon>Bacilli</taxon>
        <taxon>Lactobacillales</taxon>
        <taxon>Enterococcaceae</taxon>
        <taxon>Enterococcus</taxon>
    </lineage>
</organism>
<dbReference type="Proteomes" id="UP000288388">
    <property type="component" value="Unassembled WGS sequence"/>
</dbReference>
<evidence type="ECO:0000313" key="9">
    <source>
        <dbReference type="Proteomes" id="UP000288388"/>
    </source>
</evidence>
<dbReference type="PROSITE" id="PS01124">
    <property type="entry name" value="HTH_ARAC_FAMILY_2"/>
    <property type="match status" value="1"/>
</dbReference>
<evidence type="ECO:0000256" key="3">
    <source>
        <dbReference type="ARBA" id="ARBA00023163"/>
    </source>
</evidence>
<evidence type="ECO:0000259" key="4">
    <source>
        <dbReference type="PROSITE" id="PS01124"/>
    </source>
</evidence>
<dbReference type="Proteomes" id="UP001260773">
    <property type="component" value="Unassembled WGS sequence"/>
</dbReference>
<dbReference type="SMART" id="SM00342">
    <property type="entry name" value="HTH_ARAC"/>
    <property type="match status" value="1"/>
</dbReference>
<dbReference type="PROSITE" id="PS00041">
    <property type="entry name" value="HTH_ARAC_FAMILY_1"/>
    <property type="match status" value="1"/>
</dbReference>
<dbReference type="InterPro" id="IPR018062">
    <property type="entry name" value="HTH_AraC-typ_CS"/>
</dbReference>
<proteinExistence type="predicted"/>
<dbReference type="AlphaFoldDB" id="A0A2N8PXF9"/>
<dbReference type="GO" id="GO:0003700">
    <property type="term" value="F:DNA-binding transcription factor activity"/>
    <property type="evidence" value="ECO:0007669"/>
    <property type="project" value="InterPro"/>
</dbReference>
<evidence type="ECO:0000313" key="10">
    <source>
        <dbReference type="Proteomes" id="UP000316316"/>
    </source>
</evidence>
<evidence type="ECO:0000256" key="1">
    <source>
        <dbReference type="ARBA" id="ARBA00023015"/>
    </source>
</evidence>
<dbReference type="InterPro" id="IPR018771">
    <property type="entry name" value="PocR_dom"/>
</dbReference>
<keyword evidence="1" id="KW-0805">Transcription regulation</keyword>
<dbReference type="PANTHER" id="PTHR43280">
    <property type="entry name" value="ARAC-FAMILY TRANSCRIPTIONAL REGULATOR"/>
    <property type="match status" value="1"/>
</dbReference>
<reference evidence="7 9" key="2">
    <citation type="submission" date="2018-12" db="EMBL/GenBank/DDBJ databases">
        <title>A novel vanA-carrying plasmid in a clinical isolate of Enterococcus avium.</title>
        <authorList>
            <person name="Bernasconi O.J."/>
            <person name="Luzzaro F."/>
            <person name="Endimiani A."/>
        </authorList>
    </citation>
    <scope>NUCLEOTIDE SEQUENCE [LARGE SCALE GENOMIC DNA]</scope>
    <source>
        <strain evidence="7 9">LC0559/18</strain>
    </source>
</reference>
<dbReference type="RefSeq" id="WP_016181453.1">
    <property type="nucleotide sequence ID" value="NZ_CAAKNX010000109.1"/>
</dbReference>
<name>A0A2N8PXF9_ENTAV</name>
<dbReference type="EMBL" id="PDXQ01000001">
    <property type="protein sequence ID" value="TRZ33336.1"/>
    <property type="molecule type" value="Genomic_DNA"/>
</dbReference>
<evidence type="ECO:0000256" key="2">
    <source>
        <dbReference type="ARBA" id="ARBA00023125"/>
    </source>
</evidence>
<dbReference type="InterPro" id="IPR009057">
    <property type="entry name" value="Homeodomain-like_sf"/>
</dbReference>
<comment type="caution">
    <text evidence="7">The sequence shown here is derived from an EMBL/GenBank/DDBJ whole genome shotgun (WGS) entry which is preliminary data.</text>
</comment>
<dbReference type="PRINTS" id="PR00032">
    <property type="entry name" value="HTHARAC"/>
</dbReference>
<reference evidence="5 11" key="3">
    <citation type="submission" date="2023-03" db="EMBL/GenBank/DDBJ databases">
        <authorList>
            <person name="Shen W."/>
            <person name="Cai J."/>
        </authorList>
    </citation>
    <scope>NUCLEOTIDE SEQUENCE [LARGE SCALE GENOMIC DNA]</scope>
    <source>
        <strain evidence="5">P33-2</strain>
        <strain evidence="6 11">Y2</strain>
    </source>
</reference>
<dbReference type="EMBL" id="JARPWH010000036">
    <property type="protein sequence ID" value="MDT2402960.1"/>
    <property type="molecule type" value="Genomic_DNA"/>
</dbReference>
<dbReference type="InterPro" id="IPR020449">
    <property type="entry name" value="Tscrpt_reg_AraC-type_HTH"/>
</dbReference>
<dbReference type="InterPro" id="IPR018060">
    <property type="entry name" value="HTH_AraC"/>
</dbReference>
<dbReference type="Gene3D" id="1.10.10.60">
    <property type="entry name" value="Homeodomain-like"/>
    <property type="match status" value="2"/>
</dbReference>
<dbReference type="Proteomes" id="UP001264335">
    <property type="component" value="Unassembled WGS sequence"/>
</dbReference>
<keyword evidence="2" id="KW-0238">DNA-binding</keyword>
<dbReference type="SUPFAM" id="SSF46689">
    <property type="entry name" value="Homeodomain-like"/>
    <property type="match status" value="2"/>
</dbReference>
<dbReference type="GO" id="GO:0043565">
    <property type="term" value="F:sequence-specific DNA binding"/>
    <property type="evidence" value="ECO:0007669"/>
    <property type="project" value="InterPro"/>
</dbReference>
<keyword evidence="3" id="KW-0804">Transcription</keyword>
<accession>A0A2N8PXF9</accession>
<dbReference type="Proteomes" id="UP000316316">
    <property type="component" value="Unassembled WGS sequence"/>
</dbReference>
<dbReference type="Pfam" id="PF12833">
    <property type="entry name" value="HTH_18"/>
    <property type="match status" value="1"/>
</dbReference>
<protein>
    <submittedName>
        <fullName evidence="7">Helix-turn-helix domain-containing protein</fullName>
    </submittedName>
    <submittedName>
        <fullName evidence="5">PocR ligand-binding domain-containing protein</fullName>
    </submittedName>
</protein>
<dbReference type="GeneID" id="69568709"/>
<evidence type="ECO:0000313" key="5">
    <source>
        <dbReference type="EMBL" id="MDT2402960.1"/>
    </source>
</evidence>